<proteinExistence type="predicted"/>
<gene>
    <name evidence="2" type="ORF">S01H1_60233</name>
</gene>
<comment type="caution">
    <text evidence="2">The sequence shown here is derived from an EMBL/GenBank/DDBJ whole genome shotgun (WGS) entry which is preliminary data.</text>
</comment>
<evidence type="ECO:0000256" key="1">
    <source>
        <dbReference type="SAM" id="MobiDB-lite"/>
    </source>
</evidence>
<name>X0W717_9ZZZZ</name>
<dbReference type="AlphaFoldDB" id="X0W717"/>
<dbReference type="EMBL" id="BARS01039452">
    <property type="protein sequence ID" value="GAG19042.1"/>
    <property type="molecule type" value="Genomic_DNA"/>
</dbReference>
<feature type="non-terminal residue" evidence="2">
    <location>
        <position position="52"/>
    </location>
</feature>
<evidence type="ECO:0000313" key="2">
    <source>
        <dbReference type="EMBL" id="GAG19042.1"/>
    </source>
</evidence>
<feature type="region of interest" description="Disordered" evidence="1">
    <location>
        <begin position="31"/>
        <end position="52"/>
    </location>
</feature>
<organism evidence="2">
    <name type="scientific">marine sediment metagenome</name>
    <dbReference type="NCBI Taxonomy" id="412755"/>
    <lineage>
        <taxon>unclassified sequences</taxon>
        <taxon>metagenomes</taxon>
        <taxon>ecological metagenomes</taxon>
    </lineage>
</organism>
<reference evidence="2" key="1">
    <citation type="journal article" date="2014" name="Front. Microbiol.">
        <title>High frequency of phylogenetically diverse reductive dehalogenase-homologous genes in deep subseafloor sedimentary metagenomes.</title>
        <authorList>
            <person name="Kawai M."/>
            <person name="Futagami T."/>
            <person name="Toyoda A."/>
            <person name="Takaki Y."/>
            <person name="Nishi S."/>
            <person name="Hori S."/>
            <person name="Arai W."/>
            <person name="Tsubouchi T."/>
            <person name="Morono Y."/>
            <person name="Uchiyama I."/>
            <person name="Ito T."/>
            <person name="Fujiyama A."/>
            <person name="Inagaki F."/>
            <person name="Takami H."/>
        </authorList>
    </citation>
    <scope>NUCLEOTIDE SEQUENCE</scope>
    <source>
        <strain evidence="2">Expedition CK06-06</strain>
    </source>
</reference>
<accession>X0W717</accession>
<protein>
    <submittedName>
        <fullName evidence="2">Uncharacterized protein</fullName>
    </submittedName>
</protein>
<sequence length="52" mass="5960">MGTVFKKTYTKPLPGEAELFIRKGEQIARWKDRKGKKRTAPITLGRNGSERI</sequence>